<evidence type="ECO:0000256" key="1">
    <source>
        <dbReference type="ARBA" id="ARBA00004442"/>
    </source>
</evidence>
<dbReference type="AlphaFoldDB" id="A0A2S0PFW1"/>
<evidence type="ECO:0000313" key="9">
    <source>
        <dbReference type="Proteomes" id="UP000244173"/>
    </source>
</evidence>
<evidence type="ECO:0000313" key="8">
    <source>
        <dbReference type="EMBL" id="AVY96147.1"/>
    </source>
</evidence>
<evidence type="ECO:0000256" key="5">
    <source>
        <dbReference type="SAM" id="Phobius"/>
    </source>
</evidence>
<evidence type="ECO:0000256" key="2">
    <source>
        <dbReference type="ARBA" id="ARBA00023136"/>
    </source>
</evidence>
<dbReference type="PRINTS" id="PR01021">
    <property type="entry name" value="OMPADOMAIN"/>
</dbReference>
<keyword evidence="5" id="KW-0812">Transmembrane</keyword>
<dbReference type="KEGG" id="maer:DAI18_16590"/>
<evidence type="ECO:0000256" key="6">
    <source>
        <dbReference type="SAM" id="SignalP"/>
    </source>
</evidence>
<feature type="signal peptide" evidence="6">
    <location>
        <begin position="1"/>
        <end position="22"/>
    </location>
</feature>
<organism evidence="8 9">
    <name type="scientific">Microvirgula aerodenitrificans</name>
    <dbReference type="NCBI Taxonomy" id="57480"/>
    <lineage>
        <taxon>Bacteria</taxon>
        <taxon>Pseudomonadati</taxon>
        <taxon>Pseudomonadota</taxon>
        <taxon>Betaproteobacteria</taxon>
        <taxon>Neisseriales</taxon>
        <taxon>Aquaspirillaceae</taxon>
        <taxon>Microvirgula</taxon>
    </lineage>
</organism>
<dbReference type="InterPro" id="IPR050330">
    <property type="entry name" value="Bact_OuterMem_StrucFunc"/>
</dbReference>
<feature type="transmembrane region" description="Helical" evidence="5">
    <location>
        <begin position="39"/>
        <end position="55"/>
    </location>
</feature>
<dbReference type="PANTHER" id="PTHR30329:SF21">
    <property type="entry name" value="LIPOPROTEIN YIAD-RELATED"/>
    <property type="match status" value="1"/>
</dbReference>
<dbReference type="PANTHER" id="PTHR30329">
    <property type="entry name" value="STATOR ELEMENT OF FLAGELLAR MOTOR COMPLEX"/>
    <property type="match status" value="1"/>
</dbReference>
<evidence type="ECO:0000259" key="7">
    <source>
        <dbReference type="PROSITE" id="PS51123"/>
    </source>
</evidence>
<dbReference type="InterPro" id="IPR036737">
    <property type="entry name" value="OmpA-like_sf"/>
</dbReference>
<evidence type="ECO:0000256" key="4">
    <source>
        <dbReference type="PROSITE-ProRule" id="PRU00473"/>
    </source>
</evidence>
<dbReference type="PROSITE" id="PS01068">
    <property type="entry name" value="OMPA_1"/>
    <property type="match status" value="1"/>
</dbReference>
<dbReference type="PROSITE" id="PS51257">
    <property type="entry name" value="PROKAR_LIPOPROTEIN"/>
    <property type="match status" value="1"/>
</dbReference>
<dbReference type="SUPFAM" id="SSF103088">
    <property type="entry name" value="OmpA-like"/>
    <property type="match status" value="1"/>
</dbReference>
<dbReference type="Pfam" id="PF13441">
    <property type="entry name" value="Gly-zipper_YMGG"/>
    <property type="match status" value="1"/>
</dbReference>
<dbReference type="STRING" id="1122240.GCA_000620105_02307"/>
<sequence length="226" mass="23841">MSFRRPALLAALIAAVTLTGCATDEYGNRLPTNDTTMGAIIGTLGGAAVGAAINHKNRGKGALIGAVGGGLAGAGVGYYMDQQARDFQKQLASQIQAGAIDVQKRADNTIMVTMTSATAFDTNSAALKPGFMPTLDTISRIVNKYGKTTLIITGHTDSSGNDRINVPLSQNRARSVYDYFLGKQVNSQRLGYQGVGASRPRASNATEYGKQMNRRVEVLIEPVVAN</sequence>
<dbReference type="InterPro" id="IPR006690">
    <property type="entry name" value="OMPA-like_CS"/>
</dbReference>
<dbReference type="Proteomes" id="UP000244173">
    <property type="component" value="Chromosome"/>
</dbReference>
<dbReference type="Pfam" id="PF00691">
    <property type="entry name" value="OmpA"/>
    <property type="match status" value="1"/>
</dbReference>
<keyword evidence="9" id="KW-1185">Reference proteome</keyword>
<dbReference type="RefSeq" id="WP_107890374.1">
    <property type="nucleotide sequence ID" value="NZ_CP028519.1"/>
</dbReference>
<accession>A0A2S0PFW1</accession>
<dbReference type="GO" id="GO:0009279">
    <property type="term" value="C:cell outer membrane"/>
    <property type="evidence" value="ECO:0007669"/>
    <property type="project" value="UniProtKB-SubCell"/>
</dbReference>
<dbReference type="OrthoDB" id="9782229at2"/>
<dbReference type="PROSITE" id="PS51123">
    <property type="entry name" value="OMPA_2"/>
    <property type="match status" value="1"/>
</dbReference>
<keyword evidence="3" id="KW-0998">Cell outer membrane</keyword>
<comment type="subcellular location">
    <subcellularLocation>
        <location evidence="1">Cell outer membrane</location>
    </subcellularLocation>
</comment>
<keyword evidence="6" id="KW-0732">Signal</keyword>
<dbReference type="InterPro" id="IPR006665">
    <property type="entry name" value="OmpA-like"/>
</dbReference>
<gene>
    <name evidence="8" type="ORF">DAI18_16590</name>
</gene>
<dbReference type="Gene3D" id="3.30.1330.60">
    <property type="entry name" value="OmpA-like domain"/>
    <property type="match status" value="1"/>
</dbReference>
<dbReference type="EMBL" id="CP028519">
    <property type="protein sequence ID" value="AVY96147.1"/>
    <property type="molecule type" value="Genomic_DNA"/>
</dbReference>
<protein>
    <recommendedName>
        <fullName evidence="7">OmpA-like domain-containing protein</fullName>
    </recommendedName>
</protein>
<keyword evidence="5" id="KW-1133">Transmembrane helix</keyword>
<name>A0A2S0PFW1_9NEIS</name>
<proteinExistence type="predicted"/>
<reference evidence="8 9" key="1">
    <citation type="submission" date="2018-04" db="EMBL/GenBank/DDBJ databases">
        <title>Denitrifier Microvirgula.</title>
        <authorList>
            <person name="Anderson E."/>
            <person name="Jang J."/>
            <person name="Ishii S."/>
        </authorList>
    </citation>
    <scope>NUCLEOTIDE SEQUENCE [LARGE SCALE GENOMIC DNA]</scope>
    <source>
        <strain evidence="8 9">BE2.4</strain>
    </source>
</reference>
<dbReference type="InterPro" id="IPR006664">
    <property type="entry name" value="OMP_bac"/>
</dbReference>
<keyword evidence="2 4" id="KW-0472">Membrane</keyword>
<dbReference type="InterPro" id="IPR027367">
    <property type="entry name" value="Gly-zipper_YMGG"/>
</dbReference>
<feature type="transmembrane region" description="Helical" evidence="5">
    <location>
        <begin position="62"/>
        <end position="80"/>
    </location>
</feature>
<dbReference type="CDD" id="cd07185">
    <property type="entry name" value="OmpA_C-like"/>
    <property type="match status" value="1"/>
</dbReference>
<feature type="domain" description="OmpA-like" evidence="7">
    <location>
        <begin position="107"/>
        <end position="224"/>
    </location>
</feature>
<feature type="chain" id="PRO_5015663856" description="OmpA-like domain-containing protein" evidence="6">
    <location>
        <begin position="23"/>
        <end position="226"/>
    </location>
</feature>
<evidence type="ECO:0000256" key="3">
    <source>
        <dbReference type="ARBA" id="ARBA00023237"/>
    </source>
</evidence>